<protein>
    <submittedName>
        <fullName evidence="1">DNA-processing protein DprA</fullName>
    </submittedName>
</protein>
<accession>A0ABV6VLG6</accession>
<evidence type="ECO:0000313" key="2">
    <source>
        <dbReference type="Proteomes" id="UP001592582"/>
    </source>
</evidence>
<dbReference type="Proteomes" id="UP001592582">
    <property type="component" value="Unassembled WGS sequence"/>
</dbReference>
<dbReference type="InterPro" id="IPR057666">
    <property type="entry name" value="DrpA_SLOG"/>
</dbReference>
<dbReference type="EMBL" id="JBHEZX010000025">
    <property type="protein sequence ID" value="MFC1414528.1"/>
    <property type="molecule type" value="Genomic_DNA"/>
</dbReference>
<dbReference type="PANTHER" id="PTHR43022">
    <property type="entry name" value="PROTEIN SMF"/>
    <property type="match status" value="1"/>
</dbReference>
<proteinExistence type="predicted"/>
<name>A0ABV6VLG6_9ACTN</name>
<reference evidence="1 2" key="1">
    <citation type="submission" date="2024-09" db="EMBL/GenBank/DDBJ databases">
        <authorList>
            <person name="Lee S.D."/>
        </authorList>
    </citation>
    <scope>NUCLEOTIDE SEQUENCE [LARGE SCALE GENOMIC DNA]</scope>
    <source>
        <strain evidence="1 2">N1-1</strain>
    </source>
</reference>
<keyword evidence="2" id="KW-1185">Reference proteome</keyword>
<organism evidence="1 2">
    <name type="scientific">Streptacidiphilus alkalitolerans</name>
    <dbReference type="NCBI Taxonomy" id="3342712"/>
    <lineage>
        <taxon>Bacteria</taxon>
        <taxon>Bacillati</taxon>
        <taxon>Actinomycetota</taxon>
        <taxon>Actinomycetes</taxon>
        <taxon>Kitasatosporales</taxon>
        <taxon>Streptomycetaceae</taxon>
        <taxon>Streptacidiphilus</taxon>
    </lineage>
</organism>
<dbReference type="SUPFAM" id="SSF102405">
    <property type="entry name" value="MCP/YpsA-like"/>
    <property type="match status" value="1"/>
</dbReference>
<gene>
    <name evidence="1" type="primary">dprA</name>
    <name evidence="1" type="ORF">ACEZDG_35225</name>
</gene>
<dbReference type="Gene3D" id="3.40.50.450">
    <property type="match status" value="1"/>
</dbReference>
<sequence>MLTDPLVAPTRTVPDDERLARAALSRIVEPGDEGAGLLLQRCGPIETAERLARGRDLPERLRRRAEGYQARAAVANPAADLERAARMGARLVCPGDRDWPTQLDDLGPITPTALWVRGDASLRLLALRSVAMVGARSCTAYGARVAAELSAELADAAWVVVSGGAFGIDAAGHRGALSATGITVGVLACGVDEIYPRGHATLLARIAEQGLLVSELPLGAHPTRPRFLLRNRVIAALTRGTVVVEAARRSGALSTARHARDLNRLVMGVPGPVTSELSTGVHALLRSGAALVTDAAEIIEMVGGIGVDLAPTRRGPMLPRDALGRDTLEVLEAIPAGPLGAPVERLVRASGLPPDAVLQRLYELGSLELVERCGSHWRLV</sequence>
<comment type="caution">
    <text evidence="1">The sequence shown here is derived from an EMBL/GenBank/DDBJ whole genome shotgun (WGS) entry which is preliminary data.</text>
</comment>
<dbReference type="PANTHER" id="PTHR43022:SF1">
    <property type="entry name" value="PROTEIN SMF"/>
    <property type="match status" value="1"/>
</dbReference>
<dbReference type="InterPro" id="IPR003488">
    <property type="entry name" value="DprA"/>
</dbReference>
<dbReference type="NCBIfam" id="TIGR00732">
    <property type="entry name" value="dprA"/>
    <property type="match status" value="1"/>
</dbReference>
<evidence type="ECO:0000313" key="1">
    <source>
        <dbReference type="EMBL" id="MFC1414528.1"/>
    </source>
</evidence>
<dbReference type="Pfam" id="PF02481">
    <property type="entry name" value="DNA_processg_A"/>
    <property type="match status" value="1"/>
</dbReference>